<dbReference type="RefSeq" id="WP_183595186.1">
    <property type="nucleotide sequence ID" value="NZ_JACHWR010000005.1"/>
</dbReference>
<organism evidence="2 3">
    <name type="scientific">Nocardioides soli</name>
    <dbReference type="NCBI Taxonomy" id="1036020"/>
    <lineage>
        <taxon>Bacteria</taxon>
        <taxon>Bacillati</taxon>
        <taxon>Actinomycetota</taxon>
        <taxon>Actinomycetes</taxon>
        <taxon>Propionibacteriales</taxon>
        <taxon>Nocardioidaceae</taxon>
        <taxon>Nocardioides</taxon>
    </lineage>
</organism>
<reference evidence="2 3" key="1">
    <citation type="submission" date="2020-08" db="EMBL/GenBank/DDBJ databases">
        <title>Sequencing the genomes of 1000 actinobacteria strains.</title>
        <authorList>
            <person name="Klenk H.-P."/>
        </authorList>
    </citation>
    <scope>NUCLEOTIDE SEQUENCE [LARGE SCALE GENOMIC DNA]</scope>
    <source>
        <strain evidence="2 3">DSM 105498</strain>
    </source>
</reference>
<gene>
    <name evidence="2" type="ORF">FHU40_005035</name>
</gene>
<dbReference type="Gene3D" id="2.160.20.120">
    <property type="match status" value="1"/>
</dbReference>
<name>A0A7W4Z3P0_9ACTN</name>
<protein>
    <submittedName>
        <fullName evidence="2">DUF4097 and DUF4098 domain-containing protein YvlB</fullName>
    </submittedName>
</protein>
<dbReference type="InterPro" id="IPR025164">
    <property type="entry name" value="Toastrack_DUF4097"/>
</dbReference>
<dbReference type="PANTHER" id="PTHR34094:SF1">
    <property type="entry name" value="PROTEIN FAM185A"/>
    <property type="match status" value="1"/>
</dbReference>
<evidence type="ECO:0000313" key="3">
    <source>
        <dbReference type="Proteomes" id="UP000589626"/>
    </source>
</evidence>
<dbReference type="Proteomes" id="UP000589626">
    <property type="component" value="Unassembled WGS sequence"/>
</dbReference>
<keyword evidence="3" id="KW-1185">Reference proteome</keyword>
<sequence>MTEHHFDTPHPVELFAEIGKGRVDVTATETEQTHVEIAGRDADQVDVRQDGRRISVVAPRQRGGLFGSDSRLDVRITVPTGSDAVVRTGSADIGVRGTIDTGQVKSGSGDMQVEAATGPLLAETGSGDIRIDTAGDALKVKSGSGDVVIGATAGVTSISTGSGDVRVGGAHGQTVVKTGSGDLEVVESSHDVSLTTGSGDLVVSRAQRGRVSVKGASGDVRVGVPSGVPVWTDISTVTGDIRSNLTGAGKPEQGADHVEVRARTVSGDIVLAEV</sequence>
<dbReference type="EMBL" id="JACHWR010000005">
    <property type="protein sequence ID" value="MBB3045182.1"/>
    <property type="molecule type" value="Genomic_DNA"/>
</dbReference>
<evidence type="ECO:0000259" key="1">
    <source>
        <dbReference type="Pfam" id="PF13349"/>
    </source>
</evidence>
<evidence type="ECO:0000313" key="2">
    <source>
        <dbReference type="EMBL" id="MBB3045182.1"/>
    </source>
</evidence>
<dbReference type="AlphaFoldDB" id="A0A7W4Z3P0"/>
<dbReference type="Pfam" id="PF13349">
    <property type="entry name" value="DUF4097"/>
    <property type="match status" value="1"/>
</dbReference>
<comment type="caution">
    <text evidence="2">The sequence shown here is derived from an EMBL/GenBank/DDBJ whole genome shotgun (WGS) entry which is preliminary data.</text>
</comment>
<feature type="domain" description="DUF4097" evidence="1">
    <location>
        <begin position="23"/>
        <end position="270"/>
    </location>
</feature>
<dbReference type="PANTHER" id="PTHR34094">
    <property type="match status" value="1"/>
</dbReference>
<proteinExistence type="predicted"/>
<accession>A0A7W4Z3P0</accession>